<dbReference type="PANTHER" id="PTHR10963">
    <property type="entry name" value="GLYCOSYL HYDROLASE-RELATED"/>
    <property type="match status" value="1"/>
</dbReference>
<feature type="signal peptide" evidence="3">
    <location>
        <begin position="1"/>
        <end position="21"/>
    </location>
</feature>
<keyword evidence="5" id="KW-0378">Hydrolase</keyword>
<dbReference type="Gene3D" id="2.60.120.200">
    <property type="match status" value="1"/>
</dbReference>
<evidence type="ECO:0000256" key="3">
    <source>
        <dbReference type="SAM" id="SignalP"/>
    </source>
</evidence>
<dbReference type="CDD" id="cd00413">
    <property type="entry name" value="Glyco_hydrolase_16"/>
    <property type="match status" value="1"/>
</dbReference>
<comment type="similarity">
    <text evidence="1">Belongs to the glycosyl hydrolase 16 family.</text>
</comment>
<evidence type="ECO:0000313" key="6">
    <source>
        <dbReference type="Proteomes" id="UP001230908"/>
    </source>
</evidence>
<feature type="chain" id="PRO_5046078160" evidence="3">
    <location>
        <begin position="22"/>
        <end position="298"/>
    </location>
</feature>
<feature type="region of interest" description="Disordered" evidence="2">
    <location>
        <begin position="34"/>
        <end position="62"/>
    </location>
</feature>
<sequence>MSVGARAVLAFACVVSVGAVAYLTFVAPFAPAGTGPGGGKASPRWVTGTAATPGASPSGGRNPIVVDPGGVAMPRGDLPGWRLSFADDFSGVALDERWFAYDGQPDNDPGGWFDPSHVSVGGGLLTIGGWREPARRDLYVTGGVSNRNAVTQTYGRFDVRFRMDQGTGIAYALLLWPADNKYPPEIDFAEDNGRDRRTMYASVHAADGSEPEGSSVRGDFTQWHTASLEWTPGRLVFGLDGRVWHTITGAQVPSEPMALALQSQAWYCGHGWEACPDATTPERVNLQVDWVVSYAYDR</sequence>
<keyword evidence="3" id="KW-0732">Signal</keyword>
<accession>A0ABU0ZMG4</accession>
<evidence type="ECO:0000259" key="4">
    <source>
        <dbReference type="PROSITE" id="PS51762"/>
    </source>
</evidence>
<dbReference type="Pfam" id="PF00722">
    <property type="entry name" value="Glyco_hydro_16"/>
    <property type="match status" value="1"/>
</dbReference>
<dbReference type="PROSITE" id="PS51762">
    <property type="entry name" value="GH16_2"/>
    <property type="match status" value="1"/>
</dbReference>
<proteinExistence type="inferred from homology"/>
<comment type="caution">
    <text evidence="5">The sequence shown here is derived from an EMBL/GenBank/DDBJ whole genome shotgun (WGS) entry which is preliminary data.</text>
</comment>
<gene>
    <name evidence="5" type="ORF">RB614_27280</name>
</gene>
<dbReference type="RefSeq" id="WP_308715500.1">
    <property type="nucleotide sequence ID" value="NZ_JAVHUY010000028.1"/>
</dbReference>
<evidence type="ECO:0000256" key="2">
    <source>
        <dbReference type="SAM" id="MobiDB-lite"/>
    </source>
</evidence>
<dbReference type="EMBL" id="JAVHUY010000028">
    <property type="protein sequence ID" value="MDQ7908234.1"/>
    <property type="molecule type" value="Genomic_DNA"/>
</dbReference>
<feature type="domain" description="GH16" evidence="4">
    <location>
        <begin position="66"/>
        <end position="298"/>
    </location>
</feature>
<keyword evidence="6" id="KW-1185">Reference proteome</keyword>
<dbReference type="SUPFAM" id="SSF49899">
    <property type="entry name" value="Concanavalin A-like lectins/glucanases"/>
    <property type="match status" value="1"/>
</dbReference>
<dbReference type="GO" id="GO:0016787">
    <property type="term" value="F:hydrolase activity"/>
    <property type="evidence" value="ECO:0007669"/>
    <property type="project" value="UniProtKB-KW"/>
</dbReference>
<dbReference type="Proteomes" id="UP001230908">
    <property type="component" value="Unassembled WGS sequence"/>
</dbReference>
<evidence type="ECO:0000313" key="5">
    <source>
        <dbReference type="EMBL" id="MDQ7908234.1"/>
    </source>
</evidence>
<dbReference type="InterPro" id="IPR050546">
    <property type="entry name" value="Glycosyl_Hydrlase_16"/>
</dbReference>
<name>A0ABU0ZMG4_9ACTN</name>
<dbReference type="InterPro" id="IPR013320">
    <property type="entry name" value="ConA-like_dom_sf"/>
</dbReference>
<organism evidence="5 6">
    <name type="scientific">Phytohabitans maris</name>
    <dbReference type="NCBI Taxonomy" id="3071409"/>
    <lineage>
        <taxon>Bacteria</taxon>
        <taxon>Bacillati</taxon>
        <taxon>Actinomycetota</taxon>
        <taxon>Actinomycetes</taxon>
        <taxon>Micromonosporales</taxon>
        <taxon>Micromonosporaceae</taxon>
    </lineage>
</organism>
<reference evidence="5 6" key="1">
    <citation type="submission" date="2023-08" db="EMBL/GenBank/DDBJ databases">
        <title>Phytohabitans sansha sp. nov., isolated from marine sediment.</title>
        <authorList>
            <person name="Zhao Y."/>
            <person name="Yi K."/>
        </authorList>
    </citation>
    <scope>NUCLEOTIDE SEQUENCE [LARGE SCALE GENOMIC DNA]</scope>
    <source>
        <strain evidence="5 6">ZYX-F-186</strain>
    </source>
</reference>
<dbReference type="InterPro" id="IPR000757">
    <property type="entry name" value="Beta-glucanase-like"/>
</dbReference>
<dbReference type="PANTHER" id="PTHR10963:SF55">
    <property type="entry name" value="GLYCOSIDE HYDROLASE FAMILY 16 PROTEIN"/>
    <property type="match status" value="1"/>
</dbReference>
<evidence type="ECO:0000256" key="1">
    <source>
        <dbReference type="ARBA" id="ARBA00006865"/>
    </source>
</evidence>
<protein>
    <submittedName>
        <fullName evidence="5">Glycoside hydrolase family 16 protein</fullName>
    </submittedName>
</protein>